<dbReference type="OrthoDB" id="9768329at2"/>
<dbReference type="GO" id="GO:0003954">
    <property type="term" value="F:NADH dehydrogenase activity"/>
    <property type="evidence" value="ECO:0007669"/>
    <property type="project" value="TreeGrafter"/>
</dbReference>
<dbReference type="InterPro" id="IPR003918">
    <property type="entry name" value="NADH_UbQ_OxRdtase"/>
</dbReference>
<evidence type="ECO:0000256" key="6">
    <source>
        <dbReference type="ARBA" id="ARBA00023136"/>
    </source>
</evidence>
<evidence type="ECO:0000256" key="10">
    <source>
        <dbReference type="SAM" id="Phobius"/>
    </source>
</evidence>
<evidence type="ECO:0000256" key="1">
    <source>
        <dbReference type="ARBA" id="ARBA00004127"/>
    </source>
</evidence>
<name>A0A4R3Z735_9GAMM</name>
<comment type="subcellular location">
    <subcellularLocation>
        <location evidence="1">Endomembrane system</location>
        <topology evidence="1">Multi-pass membrane protein</topology>
    </subcellularLocation>
    <subcellularLocation>
        <location evidence="9">Membrane</location>
        <topology evidence="9">Multi-pass membrane protein</topology>
    </subcellularLocation>
</comment>
<feature type="transmembrane region" description="Helical" evidence="10">
    <location>
        <begin position="6"/>
        <end position="23"/>
    </location>
</feature>
<feature type="transmembrane region" description="Helical" evidence="10">
    <location>
        <begin position="180"/>
        <end position="199"/>
    </location>
</feature>
<dbReference type="GO" id="GO:0048039">
    <property type="term" value="F:ubiquinone binding"/>
    <property type="evidence" value="ECO:0007669"/>
    <property type="project" value="TreeGrafter"/>
</dbReference>
<dbReference type="NCBIfam" id="TIGR01972">
    <property type="entry name" value="NDH_I_M"/>
    <property type="match status" value="1"/>
</dbReference>
<feature type="transmembrane region" description="Helical" evidence="10">
    <location>
        <begin position="219"/>
        <end position="244"/>
    </location>
</feature>
<dbReference type="PRINTS" id="PR01437">
    <property type="entry name" value="NUOXDRDTASE4"/>
</dbReference>
<protein>
    <recommendedName>
        <fullName evidence="3">NADH-quinone oxidoreductase subunit M</fullName>
    </recommendedName>
    <alternativeName>
        <fullName evidence="7">NADH dehydrogenase I subunit M</fullName>
    </alternativeName>
    <alternativeName>
        <fullName evidence="8">NDH-1 subunit M</fullName>
    </alternativeName>
</protein>
<dbReference type="GO" id="GO:0042773">
    <property type="term" value="P:ATP synthesis coupled electron transport"/>
    <property type="evidence" value="ECO:0007669"/>
    <property type="project" value="InterPro"/>
</dbReference>
<evidence type="ECO:0000256" key="9">
    <source>
        <dbReference type="RuleBase" id="RU000320"/>
    </source>
</evidence>
<dbReference type="InterPro" id="IPR010227">
    <property type="entry name" value="NADH_Q_OxRdtase_chainM/4"/>
</dbReference>
<dbReference type="PANTHER" id="PTHR43507:SF1">
    <property type="entry name" value="NADH-UBIQUINONE OXIDOREDUCTASE CHAIN 4"/>
    <property type="match status" value="1"/>
</dbReference>
<dbReference type="GO" id="GO:0008137">
    <property type="term" value="F:NADH dehydrogenase (ubiquinone) activity"/>
    <property type="evidence" value="ECO:0007669"/>
    <property type="project" value="InterPro"/>
</dbReference>
<feature type="transmembrane region" description="Helical" evidence="10">
    <location>
        <begin position="345"/>
        <end position="363"/>
    </location>
</feature>
<dbReference type="PANTHER" id="PTHR43507">
    <property type="entry name" value="NADH-UBIQUINONE OXIDOREDUCTASE CHAIN 4"/>
    <property type="match status" value="1"/>
</dbReference>
<evidence type="ECO:0000256" key="2">
    <source>
        <dbReference type="ARBA" id="ARBA00009025"/>
    </source>
</evidence>
<dbReference type="GO" id="GO:0012505">
    <property type="term" value="C:endomembrane system"/>
    <property type="evidence" value="ECO:0007669"/>
    <property type="project" value="UniProtKB-SubCell"/>
</dbReference>
<evidence type="ECO:0000256" key="8">
    <source>
        <dbReference type="ARBA" id="ARBA00032798"/>
    </source>
</evidence>
<evidence type="ECO:0000313" key="12">
    <source>
        <dbReference type="EMBL" id="TCW00315.1"/>
    </source>
</evidence>
<organism evidence="12 13">
    <name type="scientific">Biostraticola tofi</name>
    <dbReference type="NCBI Taxonomy" id="466109"/>
    <lineage>
        <taxon>Bacteria</taxon>
        <taxon>Pseudomonadati</taxon>
        <taxon>Pseudomonadota</taxon>
        <taxon>Gammaproteobacteria</taxon>
        <taxon>Enterobacterales</taxon>
        <taxon>Bruguierivoracaceae</taxon>
        <taxon>Biostraticola</taxon>
    </lineage>
</organism>
<dbReference type="RefSeq" id="WP_131863877.1">
    <property type="nucleotide sequence ID" value="NZ_SMCR01000001.1"/>
</dbReference>
<keyword evidence="4 9" id="KW-0812">Transmembrane</keyword>
<comment type="similarity">
    <text evidence="2">Belongs to the complex I subunit 4 family.</text>
</comment>
<evidence type="ECO:0000256" key="4">
    <source>
        <dbReference type="ARBA" id="ARBA00022692"/>
    </source>
</evidence>
<feature type="transmembrane region" description="Helical" evidence="10">
    <location>
        <begin position="30"/>
        <end position="48"/>
    </location>
</feature>
<dbReference type="Proteomes" id="UP000295719">
    <property type="component" value="Unassembled WGS sequence"/>
</dbReference>
<keyword evidence="6 10" id="KW-0472">Membrane</keyword>
<keyword evidence="13" id="KW-1185">Reference proteome</keyword>
<comment type="caution">
    <text evidence="12">The sequence shown here is derived from an EMBL/GenBank/DDBJ whole genome shotgun (WGS) entry which is preliminary data.</text>
</comment>
<dbReference type="Pfam" id="PF00361">
    <property type="entry name" value="Proton_antipo_M"/>
    <property type="match status" value="1"/>
</dbReference>
<gene>
    <name evidence="12" type="ORF">EDC52_101664</name>
</gene>
<reference evidence="12 13" key="1">
    <citation type="submission" date="2019-03" db="EMBL/GenBank/DDBJ databases">
        <title>Genomic Encyclopedia of Type Strains, Phase IV (KMG-IV): sequencing the most valuable type-strain genomes for metagenomic binning, comparative biology and taxonomic classification.</title>
        <authorList>
            <person name="Goeker M."/>
        </authorList>
    </citation>
    <scope>NUCLEOTIDE SEQUENCE [LARGE SCALE GENOMIC DNA]</scope>
    <source>
        <strain evidence="12 13">DSM 19580</strain>
    </source>
</reference>
<feature type="domain" description="NADH:quinone oxidoreductase/Mrp antiporter transmembrane" evidence="11">
    <location>
        <begin position="133"/>
        <end position="430"/>
    </location>
</feature>
<dbReference type="GO" id="GO:0015990">
    <property type="term" value="P:electron transport coupled proton transport"/>
    <property type="evidence" value="ECO:0007669"/>
    <property type="project" value="TreeGrafter"/>
</dbReference>
<dbReference type="InterPro" id="IPR001750">
    <property type="entry name" value="ND/Mrp_TM"/>
</dbReference>
<evidence type="ECO:0000256" key="3">
    <source>
        <dbReference type="ARBA" id="ARBA00019906"/>
    </source>
</evidence>
<evidence type="ECO:0000313" key="13">
    <source>
        <dbReference type="Proteomes" id="UP000295719"/>
    </source>
</evidence>
<proteinExistence type="inferred from homology"/>
<evidence type="ECO:0000259" key="11">
    <source>
        <dbReference type="Pfam" id="PF00361"/>
    </source>
</evidence>
<accession>A0A4R3Z735</accession>
<feature type="transmembrane region" description="Helical" evidence="10">
    <location>
        <begin position="417"/>
        <end position="438"/>
    </location>
</feature>
<dbReference type="EMBL" id="SMCR01000001">
    <property type="protein sequence ID" value="TCW00315.1"/>
    <property type="molecule type" value="Genomic_DNA"/>
</dbReference>
<evidence type="ECO:0000256" key="7">
    <source>
        <dbReference type="ARBA" id="ARBA00031584"/>
    </source>
</evidence>
<dbReference type="AlphaFoldDB" id="A0A4R3Z735"/>
<sequence>MLLPWLILIPFIGGLLCWQFERFGTRVPRWIALIAMGLTLVLSLQLWLQGGYTLATAQGLPQWQEEFQLPWIPRFGISIHLALDGLSLLMVVLTGLLGVLAILCSWREIQRYQGFFHLNLLWILGGVIGVFLAIDLFLFFFFWEMMLVPMYFLIALWGHKASDGKTRITAATKFFIYTQASGLVMLVAILGLVFVHYNATGLWTFNYEDLLNTPMSHTVEYLLMLGFFLAFAVKMPVVPLHGWLPDAHSQAPTAGSVDLAGILLKTAAYGLLRFSLPLFPNASHEFAPIAMWLGIIGIFYGAWMAFSQTDIKRLIAYTSVSHMGFVLIAIYTGSQLAYQGAVIQMIAHGLSAAGMFIICGQLYERLHTRDMRQMGGLWSRIKFIPALSLFFAVATLGMPGTGNFVGEFTILLGSFPVVPVITVIATFGLVFASVYSLIMMQRAYYGPAKSTEPLPGMTLRELLIIMLLVVLLVLLGLYPQPILDTSGAAMGNIQHWFTLNDAGSTLSTTRP</sequence>
<keyword evidence="5 10" id="KW-1133">Transmembrane helix</keyword>
<feature type="transmembrane region" description="Helical" evidence="10">
    <location>
        <begin position="256"/>
        <end position="274"/>
    </location>
</feature>
<feature type="transmembrane region" description="Helical" evidence="10">
    <location>
        <begin position="459"/>
        <end position="478"/>
    </location>
</feature>
<dbReference type="GO" id="GO:0016020">
    <property type="term" value="C:membrane"/>
    <property type="evidence" value="ECO:0007669"/>
    <property type="project" value="UniProtKB-SubCell"/>
</dbReference>
<feature type="transmembrane region" description="Helical" evidence="10">
    <location>
        <begin position="115"/>
        <end position="134"/>
    </location>
</feature>
<evidence type="ECO:0000256" key="5">
    <source>
        <dbReference type="ARBA" id="ARBA00022989"/>
    </source>
</evidence>
<feature type="transmembrane region" description="Helical" evidence="10">
    <location>
        <begin position="383"/>
        <end position="405"/>
    </location>
</feature>
<feature type="transmembrane region" description="Helical" evidence="10">
    <location>
        <begin position="286"/>
        <end position="307"/>
    </location>
</feature>
<feature type="transmembrane region" description="Helical" evidence="10">
    <location>
        <begin position="140"/>
        <end position="159"/>
    </location>
</feature>
<dbReference type="NCBIfam" id="NF004498">
    <property type="entry name" value="PRK05846.1-1"/>
    <property type="match status" value="1"/>
</dbReference>
<feature type="transmembrane region" description="Helical" evidence="10">
    <location>
        <begin position="314"/>
        <end position="333"/>
    </location>
</feature>
<feature type="transmembrane region" description="Helical" evidence="10">
    <location>
        <begin position="77"/>
        <end position="103"/>
    </location>
</feature>